<evidence type="ECO:0000256" key="1">
    <source>
        <dbReference type="SAM" id="MobiDB-lite"/>
    </source>
</evidence>
<proteinExistence type="predicted"/>
<protein>
    <submittedName>
        <fullName evidence="2">Uncharacterized protein</fullName>
    </submittedName>
</protein>
<dbReference type="Proteomes" id="UP000469949">
    <property type="component" value="Unassembled WGS sequence"/>
</dbReference>
<sequence>MSSDTAKHHELLSALKEARGKADGSFEQAVTDAFEHVFEHLDRLNTHVSAGGPEGEERPLKPDESPTLR</sequence>
<evidence type="ECO:0000313" key="3">
    <source>
        <dbReference type="Proteomes" id="UP000469949"/>
    </source>
</evidence>
<organism evidence="2 3">
    <name type="scientific">Methylorubrum populi</name>
    <dbReference type="NCBI Taxonomy" id="223967"/>
    <lineage>
        <taxon>Bacteria</taxon>
        <taxon>Pseudomonadati</taxon>
        <taxon>Pseudomonadota</taxon>
        <taxon>Alphaproteobacteria</taxon>
        <taxon>Hyphomicrobiales</taxon>
        <taxon>Methylobacteriaceae</taxon>
        <taxon>Methylorubrum</taxon>
    </lineage>
</organism>
<dbReference type="EMBL" id="WEKV01000008">
    <property type="protein sequence ID" value="KAB7786427.1"/>
    <property type="molecule type" value="Genomic_DNA"/>
</dbReference>
<accession>A0A177I3P2</accession>
<evidence type="ECO:0000313" key="2">
    <source>
        <dbReference type="EMBL" id="KAB7786427.1"/>
    </source>
</evidence>
<gene>
    <name evidence="2" type="ORF">F8B43_1828</name>
</gene>
<name>A0A177I3P2_9HYPH</name>
<comment type="caution">
    <text evidence="2">The sequence shown here is derived from an EMBL/GenBank/DDBJ whole genome shotgun (WGS) entry which is preliminary data.</text>
</comment>
<feature type="region of interest" description="Disordered" evidence="1">
    <location>
        <begin position="45"/>
        <end position="69"/>
    </location>
</feature>
<dbReference type="RefSeq" id="WP_012456574.1">
    <property type="nucleotide sequence ID" value="NZ_CP039546.1"/>
</dbReference>
<dbReference type="AlphaFoldDB" id="A0A177I3P2"/>
<reference evidence="2 3" key="1">
    <citation type="submission" date="2019-10" db="EMBL/GenBank/DDBJ databases">
        <title>Draft Genome Sequence of the Caffeine Degrading Methylotroph Methylorubrum populi PINKEL.</title>
        <authorList>
            <person name="Dawson S.C."/>
            <person name="Zhang X."/>
            <person name="Wright M.E."/>
            <person name="Sharma G."/>
            <person name="Langner J.T."/>
            <person name="Ditty J.L."/>
            <person name="Subuyuj G.A."/>
        </authorList>
    </citation>
    <scope>NUCLEOTIDE SEQUENCE [LARGE SCALE GENOMIC DNA]</scope>
    <source>
        <strain evidence="2 3">Pinkel</strain>
    </source>
</reference>
<feature type="compositionally biased region" description="Basic and acidic residues" evidence="1">
    <location>
        <begin position="55"/>
        <end position="69"/>
    </location>
</feature>